<feature type="transmembrane region" description="Helical" evidence="6">
    <location>
        <begin position="117"/>
        <end position="140"/>
    </location>
</feature>
<feature type="transmembrane region" description="Helical" evidence="6">
    <location>
        <begin position="78"/>
        <end position="105"/>
    </location>
</feature>
<dbReference type="Pfam" id="PF01226">
    <property type="entry name" value="Form_Nir_trans"/>
    <property type="match status" value="1"/>
</dbReference>
<dbReference type="EMBL" id="CYKH01000030">
    <property type="protein sequence ID" value="CUE62147.1"/>
    <property type="molecule type" value="Genomic_DNA"/>
</dbReference>
<keyword evidence="3 6" id="KW-1133">Transmembrane helix</keyword>
<evidence type="ECO:0000313" key="8">
    <source>
        <dbReference type="Proteomes" id="UP000051952"/>
    </source>
</evidence>
<dbReference type="AlphaFoldDB" id="A0A0S4IJZ4"/>
<keyword evidence="4 6" id="KW-0472">Membrane</keyword>
<evidence type="ECO:0000256" key="1">
    <source>
        <dbReference type="ARBA" id="ARBA00004141"/>
    </source>
</evidence>
<dbReference type="PANTHER" id="PTHR30520:SF6">
    <property type="entry name" value="FORMATE_NITRATE FAMILY TRANSPORTER (EUROFUNG)"/>
    <property type="match status" value="1"/>
</dbReference>
<dbReference type="VEuPathDB" id="TriTrypDB:BSAL_49925"/>
<reference evidence="8" key="1">
    <citation type="submission" date="2015-09" db="EMBL/GenBank/DDBJ databases">
        <authorList>
            <consortium name="Pathogen Informatics"/>
        </authorList>
    </citation>
    <scope>NUCLEOTIDE SEQUENCE [LARGE SCALE GENOMIC DNA]</scope>
    <source>
        <strain evidence="8">Lake Konstanz</strain>
    </source>
</reference>
<evidence type="ECO:0000256" key="4">
    <source>
        <dbReference type="ARBA" id="ARBA00023136"/>
    </source>
</evidence>
<evidence type="ECO:0000256" key="2">
    <source>
        <dbReference type="ARBA" id="ARBA00022692"/>
    </source>
</evidence>
<organism evidence="7 8">
    <name type="scientific">Bodo saltans</name>
    <name type="common">Flagellated protozoan</name>
    <dbReference type="NCBI Taxonomy" id="75058"/>
    <lineage>
        <taxon>Eukaryota</taxon>
        <taxon>Discoba</taxon>
        <taxon>Euglenozoa</taxon>
        <taxon>Kinetoplastea</taxon>
        <taxon>Metakinetoplastina</taxon>
        <taxon>Eubodonida</taxon>
        <taxon>Bodonidae</taxon>
        <taxon>Bodo</taxon>
    </lineage>
</organism>
<feature type="transmembrane region" description="Helical" evidence="6">
    <location>
        <begin position="173"/>
        <end position="193"/>
    </location>
</feature>
<feature type="transmembrane region" description="Helical" evidence="6">
    <location>
        <begin position="44"/>
        <end position="66"/>
    </location>
</feature>
<keyword evidence="8" id="KW-1185">Reference proteome</keyword>
<proteinExistence type="inferred from homology"/>
<feature type="transmembrane region" description="Helical" evidence="6">
    <location>
        <begin position="205"/>
        <end position="229"/>
    </location>
</feature>
<dbReference type="Proteomes" id="UP000051952">
    <property type="component" value="Unassembled WGS sequence"/>
</dbReference>
<dbReference type="InterPro" id="IPR023271">
    <property type="entry name" value="Aquaporin-like"/>
</dbReference>
<protein>
    <submittedName>
        <fullName evidence="7">Formate/nitrite transporter, putative</fullName>
    </submittedName>
</protein>
<dbReference type="OrthoDB" id="4829at2759"/>
<feature type="transmembrane region" description="Helical" evidence="6">
    <location>
        <begin position="241"/>
        <end position="260"/>
    </location>
</feature>
<dbReference type="OMA" id="FEHTVVN"/>
<dbReference type="GO" id="GO:0015707">
    <property type="term" value="P:nitrite transport"/>
    <property type="evidence" value="ECO:0007669"/>
    <property type="project" value="TreeGrafter"/>
</dbReference>
<dbReference type="InterPro" id="IPR000292">
    <property type="entry name" value="For/NO2_transpt"/>
</dbReference>
<comment type="subcellular location">
    <subcellularLocation>
        <location evidence="1">Membrane</location>
        <topology evidence="1">Multi-pass membrane protein</topology>
    </subcellularLocation>
</comment>
<evidence type="ECO:0000256" key="6">
    <source>
        <dbReference type="SAM" id="Phobius"/>
    </source>
</evidence>
<feature type="non-terminal residue" evidence="7">
    <location>
        <position position="261"/>
    </location>
</feature>
<dbReference type="PANTHER" id="PTHR30520">
    <property type="entry name" value="FORMATE TRANSPORTER-RELATED"/>
    <property type="match status" value="1"/>
</dbReference>
<accession>A0A0S4IJZ4</accession>
<dbReference type="GO" id="GO:0015513">
    <property type="term" value="F:high-affinity secondary active nitrite transmembrane transporter activity"/>
    <property type="evidence" value="ECO:0007669"/>
    <property type="project" value="TreeGrafter"/>
</dbReference>
<name>A0A0S4IJZ4_BODSA</name>
<comment type="similarity">
    <text evidence="5">Belongs to the FNT transporter (TC 1.A.16) family.</text>
</comment>
<gene>
    <name evidence="7" type="ORF">BSAL_49925</name>
</gene>
<evidence type="ECO:0000256" key="3">
    <source>
        <dbReference type="ARBA" id="ARBA00022989"/>
    </source>
</evidence>
<keyword evidence="2 6" id="KW-0812">Transmembrane</keyword>
<evidence type="ECO:0000256" key="5">
    <source>
        <dbReference type="ARBA" id="ARBA00049660"/>
    </source>
</evidence>
<sequence>MKPSPNPANLPTIDNTLVLDPASVTEFTMRTGFRKTHIPLLKTIVLGILAGVYVCFGCQTMIAILVDTGSTGPAKLLGGAFFAIALMTIIHCGAELFTGNVLILLAVLARRVFVWEYIFNLILVYFLNFAGSILFAIIFWGSGVNGFEGSYTAAGTILCSVSKSKSLLPEYQAFLRGIGANMCVCFAILMSYASKTPSGKMLSCVFPIAAFVAMGFEHSIANMYFYSAATLLRCPGVTQRHMWGELFLCTAGNIVGAMFLA</sequence>
<evidence type="ECO:0000313" key="7">
    <source>
        <dbReference type="EMBL" id="CUE62147.1"/>
    </source>
</evidence>
<dbReference type="Gene3D" id="1.20.1080.10">
    <property type="entry name" value="Glycerol uptake facilitator protein"/>
    <property type="match status" value="1"/>
</dbReference>
<dbReference type="GO" id="GO:0005886">
    <property type="term" value="C:plasma membrane"/>
    <property type="evidence" value="ECO:0007669"/>
    <property type="project" value="TreeGrafter"/>
</dbReference>